<accession>A0ACC1HIF5</accession>
<organism evidence="1 2">
    <name type="scientific">Spiromyces aspiralis</name>
    <dbReference type="NCBI Taxonomy" id="68401"/>
    <lineage>
        <taxon>Eukaryota</taxon>
        <taxon>Fungi</taxon>
        <taxon>Fungi incertae sedis</taxon>
        <taxon>Zoopagomycota</taxon>
        <taxon>Kickxellomycotina</taxon>
        <taxon>Kickxellomycetes</taxon>
        <taxon>Kickxellales</taxon>
        <taxon>Kickxellaceae</taxon>
        <taxon>Spiromyces</taxon>
    </lineage>
</organism>
<dbReference type="EMBL" id="JAMZIH010004798">
    <property type="protein sequence ID" value="KAJ1676146.1"/>
    <property type="molecule type" value="Genomic_DNA"/>
</dbReference>
<protein>
    <submittedName>
        <fullName evidence="1">Retinoblastoma-binding protein</fullName>
    </submittedName>
</protein>
<reference evidence="1" key="1">
    <citation type="submission" date="2022-06" db="EMBL/GenBank/DDBJ databases">
        <title>Phylogenomic reconstructions and comparative analyses of Kickxellomycotina fungi.</title>
        <authorList>
            <person name="Reynolds N.K."/>
            <person name="Stajich J.E."/>
            <person name="Barry K."/>
            <person name="Grigoriev I.V."/>
            <person name="Crous P."/>
            <person name="Smith M.E."/>
        </authorList>
    </citation>
    <scope>NUCLEOTIDE SEQUENCE</scope>
    <source>
        <strain evidence="1">RSA 2271</strain>
    </source>
</reference>
<evidence type="ECO:0000313" key="2">
    <source>
        <dbReference type="Proteomes" id="UP001145114"/>
    </source>
</evidence>
<comment type="caution">
    <text evidence="1">The sequence shown here is derived from an EMBL/GenBank/DDBJ whole genome shotgun (WGS) entry which is preliminary data.</text>
</comment>
<dbReference type="Proteomes" id="UP001145114">
    <property type="component" value="Unassembled WGS sequence"/>
</dbReference>
<feature type="non-terminal residue" evidence="1">
    <location>
        <position position="84"/>
    </location>
</feature>
<feature type="non-terminal residue" evidence="1">
    <location>
        <position position="1"/>
    </location>
</feature>
<name>A0ACC1HIF5_9FUNG</name>
<gene>
    <name evidence="1" type="primary">MPE1_2</name>
    <name evidence="1" type="ORF">EV182_008774</name>
</gene>
<sequence length="84" mass="9579">QRPVFSPNSGRLRPHQLFRNNRPENQGPPPPNYVCHRCGVAGHWIYECPTQTQGRPGEGGSDYSRRNEKRIRPTTGIPKSFLKP</sequence>
<keyword evidence="2" id="KW-1185">Reference proteome</keyword>
<evidence type="ECO:0000313" key="1">
    <source>
        <dbReference type="EMBL" id="KAJ1676146.1"/>
    </source>
</evidence>
<proteinExistence type="predicted"/>